<evidence type="ECO:0000313" key="3">
    <source>
        <dbReference type="EMBL" id="OMO50160.1"/>
    </source>
</evidence>
<protein>
    <recommendedName>
        <fullName evidence="2">FMR1-interacting protein 1 conserved domain-containing protein</fullName>
    </recommendedName>
</protein>
<feature type="region of interest" description="Disordered" evidence="1">
    <location>
        <begin position="349"/>
        <end position="404"/>
    </location>
</feature>
<feature type="region of interest" description="Disordered" evidence="1">
    <location>
        <begin position="149"/>
        <end position="211"/>
    </location>
</feature>
<feature type="compositionally biased region" description="Basic residues" evidence="1">
    <location>
        <begin position="364"/>
        <end position="377"/>
    </location>
</feature>
<evidence type="ECO:0000313" key="4">
    <source>
        <dbReference type="Proteomes" id="UP000188268"/>
    </source>
</evidence>
<dbReference type="GO" id="GO:0005634">
    <property type="term" value="C:nucleus"/>
    <property type="evidence" value="ECO:0007669"/>
    <property type="project" value="TreeGrafter"/>
</dbReference>
<dbReference type="GO" id="GO:0003723">
    <property type="term" value="F:RNA binding"/>
    <property type="evidence" value="ECO:0007669"/>
    <property type="project" value="InterPro"/>
</dbReference>
<name>A0A1R3FWQ4_COCAP</name>
<keyword evidence="4" id="KW-1185">Reference proteome</keyword>
<feature type="compositionally biased region" description="Low complexity" evidence="1">
    <location>
        <begin position="149"/>
        <end position="167"/>
    </location>
</feature>
<dbReference type="PANTHER" id="PTHR13309:SF0">
    <property type="entry name" value="FMR1-INTERACTING PROTEIN NUFIP1"/>
    <property type="match status" value="1"/>
</dbReference>
<organism evidence="3 4">
    <name type="scientific">Corchorus capsularis</name>
    <name type="common">Jute</name>
    <dbReference type="NCBI Taxonomy" id="210143"/>
    <lineage>
        <taxon>Eukaryota</taxon>
        <taxon>Viridiplantae</taxon>
        <taxon>Streptophyta</taxon>
        <taxon>Embryophyta</taxon>
        <taxon>Tracheophyta</taxon>
        <taxon>Spermatophyta</taxon>
        <taxon>Magnoliopsida</taxon>
        <taxon>eudicotyledons</taxon>
        <taxon>Gunneridae</taxon>
        <taxon>Pentapetalae</taxon>
        <taxon>rosids</taxon>
        <taxon>malvids</taxon>
        <taxon>Malvales</taxon>
        <taxon>Malvaceae</taxon>
        <taxon>Grewioideae</taxon>
        <taxon>Apeibeae</taxon>
        <taxon>Corchorus</taxon>
    </lineage>
</organism>
<dbReference type="InterPro" id="IPR039136">
    <property type="entry name" value="NUFIP1-like"/>
</dbReference>
<feature type="compositionally biased region" description="Polar residues" evidence="1">
    <location>
        <begin position="174"/>
        <end position="187"/>
    </location>
</feature>
<proteinExistence type="predicted"/>
<dbReference type="OMA" id="VARDSKW"/>
<dbReference type="Proteomes" id="UP000188268">
    <property type="component" value="Unassembled WGS sequence"/>
</dbReference>
<comment type="caution">
    <text evidence="3">The sequence shown here is derived from an EMBL/GenBank/DDBJ whole genome shotgun (WGS) entry which is preliminary data.</text>
</comment>
<gene>
    <name evidence="3" type="ORF">CCACVL1_30591</name>
</gene>
<feature type="region of interest" description="Disordered" evidence="1">
    <location>
        <begin position="486"/>
        <end position="505"/>
    </location>
</feature>
<dbReference type="AlphaFoldDB" id="A0A1R3FWQ4"/>
<dbReference type="GO" id="GO:0000492">
    <property type="term" value="P:box C/D snoRNP assembly"/>
    <property type="evidence" value="ECO:0007669"/>
    <property type="project" value="TreeGrafter"/>
</dbReference>
<evidence type="ECO:0000256" key="1">
    <source>
        <dbReference type="SAM" id="MobiDB-lite"/>
    </source>
</evidence>
<evidence type="ECO:0000259" key="2">
    <source>
        <dbReference type="Pfam" id="PF10453"/>
    </source>
</evidence>
<dbReference type="EMBL" id="AWWV01016267">
    <property type="protein sequence ID" value="OMO50160.1"/>
    <property type="molecule type" value="Genomic_DNA"/>
</dbReference>
<feature type="domain" description="FMR1-interacting protein 1 conserved" evidence="2">
    <location>
        <begin position="267"/>
        <end position="306"/>
    </location>
</feature>
<dbReference type="Gramene" id="OMO50160">
    <property type="protein sequence ID" value="OMO50160"/>
    <property type="gene ID" value="CCACVL1_30591"/>
</dbReference>
<dbReference type="PANTHER" id="PTHR13309">
    <property type="entry name" value="NUCLEAR FRAGILE X MENTAL RETARDATION PROTEIN INTERACTING PROTEIN 1"/>
    <property type="match status" value="1"/>
</dbReference>
<dbReference type="InterPro" id="IPR019496">
    <property type="entry name" value="NUFIP1_cons_dom"/>
</dbReference>
<feature type="region of interest" description="Disordered" evidence="1">
    <location>
        <begin position="242"/>
        <end position="271"/>
    </location>
</feature>
<reference evidence="3 4" key="1">
    <citation type="submission" date="2013-09" db="EMBL/GenBank/DDBJ databases">
        <title>Corchorus capsularis genome sequencing.</title>
        <authorList>
            <person name="Alam M."/>
            <person name="Haque M.S."/>
            <person name="Islam M.S."/>
            <person name="Emdad E.M."/>
            <person name="Islam M.M."/>
            <person name="Ahmed B."/>
            <person name="Halim A."/>
            <person name="Hossen Q.M.M."/>
            <person name="Hossain M.Z."/>
            <person name="Ahmed R."/>
            <person name="Khan M.M."/>
            <person name="Islam R."/>
            <person name="Rashid M.M."/>
            <person name="Khan S.A."/>
            <person name="Rahman M.S."/>
            <person name="Alam M."/>
        </authorList>
    </citation>
    <scope>NUCLEOTIDE SEQUENCE [LARGE SCALE GENOMIC DNA]</scope>
    <source>
        <strain evidence="4">cv. CVL-1</strain>
        <tissue evidence="3">Whole seedling</tissue>
    </source>
</reference>
<accession>A0A1R3FWQ4</accession>
<sequence length="554" mass="62258">MLMMQVQPQMGTFNPQLPMPLSNVNVMPLLSNVGFMNGTNQLHPTQNVIPQFGPIFPNMNSVPMFQQLQNGQFNNPLQNPNQSNWLNLPQQVNQNNLGGQQHQQQLFLQNQLQNMGQLLTSQIPNLSQFVSALQTMGCLNPTAVPNPQFGFMQPNQMQQQASQSQQNLGDVNLLNPSSSTAASQGLADSSFGRPMGDSCKNGQSLNHIPGRNVARDSKWGFQKSKFQHSRFHQADNAMRKFASSNGHKKKGQDNVRAAKFHHSESANPNKEKRRTLAMTYTEQEIRQWREERKKYYPTKANIKKKLSGKVADSEVAKLRSEQLKDILAKQAQLGVEVAEIPSHYLLGSEKKVNGRGESNGPSTKRGRFEKHDKRGRSEKRDRFSWKRRSTNEESCEGPSSSKRSPTLLQKLLGADIRKDKSRLLQVFRFMVINSFFKDWPEKPLKYPVVVVRDGLCDSEIVQGNPLLVGNEDFEVCNKSMIQSIGDGDNDGNASSDHENKSGNDVDIVIEEKDDANGDEDNYNKHNQVVLCVGDKADIGEEIVQNEEEEGEIID</sequence>
<dbReference type="OrthoDB" id="273070at2759"/>
<dbReference type="Pfam" id="PF10453">
    <property type="entry name" value="NUFIP1"/>
    <property type="match status" value="1"/>
</dbReference>